<organism evidence="6 7">
    <name type="scientific">Lachancea mirantina</name>
    <dbReference type="NCBI Taxonomy" id="1230905"/>
    <lineage>
        <taxon>Eukaryota</taxon>
        <taxon>Fungi</taxon>
        <taxon>Dikarya</taxon>
        <taxon>Ascomycota</taxon>
        <taxon>Saccharomycotina</taxon>
        <taxon>Saccharomycetes</taxon>
        <taxon>Saccharomycetales</taxon>
        <taxon>Saccharomycetaceae</taxon>
        <taxon>Lachancea</taxon>
    </lineage>
</organism>
<gene>
    <name evidence="6" type="ORF">LAMI_0B05622G</name>
</gene>
<dbReference type="InterPro" id="IPR013931">
    <property type="entry name" value="Svf1-like_N"/>
</dbReference>
<dbReference type="PANTHER" id="PTHR47107">
    <property type="entry name" value="SVF1-LIKE PROTEIN YDR222W-RELATED"/>
    <property type="match status" value="1"/>
</dbReference>
<dbReference type="EMBL" id="LT598464">
    <property type="protein sequence ID" value="SCU81305.1"/>
    <property type="molecule type" value="Genomic_DNA"/>
</dbReference>
<keyword evidence="7" id="KW-1185">Reference proteome</keyword>
<evidence type="ECO:0000259" key="5">
    <source>
        <dbReference type="Pfam" id="PF17187"/>
    </source>
</evidence>
<evidence type="ECO:0000259" key="4">
    <source>
        <dbReference type="Pfam" id="PF08622"/>
    </source>
</evidence>
<proteinExistence type="inferred from homology"/>
<evidence type="ECO:0000313" key="7">
    <source>
        <dbReference type="Proteomes" id="UP000191024"/>
    </source>
</evidence>
<dbReference type="InterPro" id="IPR033394">
    <property type="entry name" value="Svf1-like_C"/>
</dbReference>
<feature type="domain" description="Svf1-like N-terminal" evidence="4">
    <location>
        <begin position="68"/>
        <end position="257"/>
    </location>
</feature>
<dbReference type="Pfam" id="PF08622">
    <property type="entry name" value="Svf1"/>
    <property type="match status" value="1"/>
</dbReference>
<protein>
    <submittedName>
        <fullName evidence="6">LAMI_0B05622g1_1</fullName>
    </submittedName>
</protein>
<dbReference type="PANTHER" id="PTHR47107:SF1">
    <property type="entry name" value="CERAMIDE-BINDING PROTEIN SVF1-RELATED"/>
    <property type="match status" value="1"/>
</dbReference>
<dbReference type="OrthoDB" id="2590239at2759"/>
<keyword evidence="3" id="KW-0963">Cytoplasm</keyword>
<dbReference type="Proteomes" id="UP000191024">
    <property type="component" value="Chromosome B"/>
</dbReference>
<dbReference type="AlphaFoldDB" id="A0A1G4IWA8"/>
<evidence type="ECO:0000256" key="2">
    <source>
        <dbReference type="ARBA" id="ARBA00009069"/>
    </source>
</evidence>
<evidence type="ECO:0000256" key="1">
    <source>
        <dbReference type="ARBA" id="ARBA00004496"/>
    </source>
</evidence>
<evidence type="ECO:0000256" key="3">
    <source>
        <dbReference type="ARBA" id="ARBA00022490"/>
    </source>
</evidence>
<dbReference type="GO" id="GO:0006979">
    <property type="term" value="P:response to oxidative stress"/>
    <property type="evidence" value="ECO:0007669"/>
    <property type="project" value="InterPro"/>
</dbReference>
<name>A0A1G4IWA8_9SACH</name>
<sequence length="423" mass="46708">MGASGQFVPIRNSSSSEPNYELLEDVEDLKWRTITPNSRETTNGGQHKSAKRFVASKFDGLRKKSTTVETKTLYFCDLETGRCGFVQFLYSRVLGDVYKTFRFNFKVFGSDGDLDGSGSGETDVWESLKIDDPSYVSQFELESSNFKYEIANAPGNDGIGFVSIRVNAPQQKNRGEMSLDLAVRLGCGFKIKPDGSSYYNGSSVNKANIAAPHVDLMRHVFVPLGTCDGTLKYTSNSGKQVQFNLASTPIVFISALQGVAPNKAARQWNFATFRSHTLGMIFMEFTTPAEYGQWTVTVSAVAQENGPLEVYAVSNSAETSHASHLHARALASKQEPQSLWRFPTSIAMPLPPHCMQDASSATYFEEHGLRLVNKYDVLQELPSIVKNVVNSIAGIKPFIFQFCQRSNLRGQPGISIVETTFIS</sequence>
<comment type="subcellular location">
    <subcellularLocation>
        <location evidence="1">Cytoplasm</location>
    </subcellularLocation>
</comment>
<dbReference type="Pfam" id="PF17187">
    <property type="entry name" value="Svf1_C"/>
    <property type="match status" value="1"/>
</dbReference>
<reference evidence="6 7" key="1">
    <citation type="submission" date="2016-03" db="EMBL/GenBank/DDBJ databases">
        <authorList>
            <person name="Devillers H."/>
        </authorList>
    </citation>
    <scope>NUCLEOTIDE SEQUENCE [LARGE SCALE GENOMIC DNA]</scope>
    <source>
        <strain evidence="6">CBS 11717</strain>
    </source>
</reference>
<accession>A0A1G4IWA8</accession>
<dbReference type="GO" id="GO:0005737">
    <property type="term" value="C:cytoplasm"/>
    <property type="evidence" value="ECO:0007669"/>
    <property type="project" value="UniProtKB-SubCell"/>
</dbReference>
<evidence type="ECO:0000313" key="6">
    <source>
        <dbReference type="EMBL" id="SCU81305.1"/>
    </source>
</evidence>
<comment type="similarity">
    <text evidence="2">Belongs to the SVF1 family.</text>
</comment>
<dbReference type="InterPro" id="IPR051385">
    <property type="entry name" value="Ceramide-binding_SVF1"/>
</dbReference>
<feature type="domain" description="Svf1-like C-terminal" evidence="5">
    <location>
        <begin position="260"/>
        <end position="423"/>
    </location>
</feature>